<reference evidence="5" key="1">
    <citation type="submission" date="2022-07" db="EMBL/GenBank/DDBJ databases">
        <title>Complete genome sequence of Salinispirillum sp. LH10-3-1 capable of multiple carbohydrate inversion isolated from a soda lake.</title>
        <authorList>
            <person name="Liu J."/>
            <person name="Zhai Y."/>
            <person name="Zhang H."/>
            <person name="Yang H."/>
            <person name="Qu J."/>
            <person name="Li J."/>
        </authorList>
    </citation>
    <scope>NUCLEOTIDE SEQUENCE</scope>
    <source>
        <strain evidence="5">LH 10-3-1</strain>
    </source>
</reference>
<evidence type="ECO:0000256" key="2">
    <source>
        <dbReference type="ARBA" id="ARBA00022729"/>
    </source>
</evidence>
<accession>A0AB38YGV0</accession>
<dbReference type="EMBL" id="CP101717">
    <property type="protein sequence ID" value="WLD58608.1"/>
    <property type="molecule type" value="Genomic_DNA"/>
</dbReference>
<feature type="domain" description="Solute-binding protein family 3/N-terminal" evidence="4">
    <location>
        <begin position="27"/>
        <end position="255"/>
    </location>
</feature>
<dbReference type="Gene3D" id="3.40.190.10">
    <property type="entry name" value="Periplasmic binding protein-like II"/>
    <property type="match status" value="2"/>
</dbReference>
<dbReference type="InterPro" id="IPR001638">
    <property type="entry name" value="Solute-binding_3/MltF_N"/>
</dbReference>
<dbReference type="AlphaFoldDB" id="A0AB38YGV0"/>
<sequence length="255" mass="28315">MNTLIRWLLAVVLAGMSLQATALRGEHLTFCGDGAGWPPYTFELNGEVLGYDLDVLDAILTPAGITFDVVMLPWSRCLQQTESGEFHIALSASFNEQRARTYIYTDSYYTVNLVYVYDSNRHPNGLNITQASDLNNYRMCGLRGYNYANFGVETERVDRDTSTTSQVVQKTLAGRCDLFLDRYEPLVGFSALGEVHLSGGLVASPIPGIDSEYFYMLVSRAYPRAQELADLLNAGITQLRADGALESMINRYVGD</sequence>
<name>A0AB38YGV0_9GAMM</name>
<proteinExistence type="inferred from homology"/>
<dbReference type="SUPFAM" id="SSF53850">
    <property type="entry name" value="Periplasmic binding protein-like II"/>
    <property type="match status" value="1"/>
</dbReference>
<evidence type="ECO:0000256" key="1">
    <source>
        <dbReference type="ARBA" id="ARBA00010333"/>
    </source>
</evidence>
<evidence type="ECO:0000256" key="3">
    <source>
        <dbReference type="SAM" id="SignalP"/>
    </source>
</evidence>
<comment type="similarity">
    <text evidence="1">Belongs to the bacterial solute-binding protein 3 family.</text>
</comment>
<evidence type="ECO:0000259" key="4">
    <source>
        <dbReference type="SMART" id="SM00062"/>
    </source>
</evidence>
<feature type="signal peptide" evidence="3">
    <location>
        <begin position="1"/>
        <end position="22"/>
    </location>
</feature>
<dbReference type="RefSeq" id="WP_304995894.1">
    <property type="nucleotide sequence ID" value="NZ_CP101717.1"/>
</dbReference>
<dbReference type="PANTHER" id="PTHR35936">
    <property type="entry name" value="MEMBRANE-BOUND LYTIC MUREIN TRANSGLYCOSYLASE F"/>
    <property type="match status" value="1"/>
</dbReference>
<gene>
    <name evidence="5" type="ORF">NFC81_02145</name>
</gene>
<keyword evidence="2 3" id="KW-0732">Signal</keyword>
<protein>
    <submittedName>
        <fullName evidence="5">Transporter substrate-binding domain-containing protein</fullName>
    </submittedName>
</protein>
<evidence type="ECO:0000313" key="5">
    <source>
        <dbReference type="EMBL" id="WLD58608.1"/>
    </source>
</evidence>
<dbReference type="PANTHER" id="PTHR35936:SF25">
    <property type="entry name" value="ABC TRANSPORTER SUBSTRATE-BINDING PROTEIN"/>
    <property type="match status" value="1"/>
</dbReference>
<feature type="chain" id="PRO_5044332546" evidence="3">
    <location>
        <begin position="23"/>
        <end position="255"/>
    </location>
</feature>
<dbReference type="SMART" id="SM00062">
    <property type="entry name" value="PBPb"/>
    <property type="match status" value="1"/>
</dbReference>
<organism evidence="5">
    <name type="scientific">Salinispirillum sp. LH 10-3-1</name>
    <dbReference type="NCBI Taxonomy" id="2952525"/>
    <lineage>
        <taxon>Bacteria</taxon>
        <taxon>Pseudomonadati</taxon>
        <taxon>Pseudomonadota</taxon>
        <taxon>Gammaproteobacteria</taxon>
        <taxon>Oceanospirillales</taxon>
        <taxon>Saccharospirillaceae</taxon>
        <taxon>Salinispirillum</taxon>
    </lineage>
</organism>
<dbReference type="Pfam" id="PF00497">
    <property type="entry name" value="SBP_bac_3"/>
    <property type="match status" value="1"/>
</dbReference>